<dbReference type="InterPro" id="IPR027443">
    <property type="entry name" value="IPNS-like_sf"/>
</dbReference>
<feature type="domain" description="Fe2OG dioxygenase" evidence="3">
    <location>
        <begin position="169"/>
        <end position="269"/>
    </location>
</feature>
<keyword evidence="1" id="KW-0479">Metal-binding</keyword>
<keyword evidence="1" id="KW-0560">Oxidoreductase</keyword>
<organism evidence="4 5">
    <name type="scientific">Diacronema lutheri</name>
    <name type="common">Unicellular marine alga</name>
    <name type="synonym">Monochrysis lutheri</name>
    <dbReference type="NCBI Taxonomy" id="2081491"/>
    <lineage>
        <taxon>Eukaryota</taxon>
        <taxon>Haptista</taxon>
        <taxon>Haptophyta</taxon>
        <taxon>Pavlovophyceae</taxon>
        <taxon>Pavlovales</taxon>
        <taxon>Pavlovaceae</taxon>
        <taxon>Diacronema</taxon>
    </lineage>
</organism>
<dbReference type="PANTHER" id="PTHR47990">
    <property type="entry name" value="2-OXOGLUTARATE (2OG) AND FE(II)-DEPENDENT OXYGENASE SUPERFAMILY PROTEIN-RELATED"/>
    <property type="match status" value="1"/>
</dbReference>
<accession>A0A8J5XUE2</accession>
<sequence>MAAHETHDLDSLLDEDVLRALSGAGAFSVRLPNELVALNAEVLRWFGLFDAQPSERKQRHALVPDGTGENNGWHGPGGLSAYNRFRDGYIFQASEPIWSMLDGSAGAEFAAAHERWRAALHAVGHALIARLARALEVGADQFGPGGRCDIAAGAQFHLKAIRAAASELCAPGATGATADGRMMTLPAHRDPSVLSLVVATRPGLQLLVEGEGRYEDVPRCGPDVCTVIAGQLLTKLTRGLVRSPLHRVVSEPREAVCAERVAATFFFQPPLDAVLQPLESPTMARLARLADASPERSARAHTKVRAGGERGNGKPFLPVTYREWKHRAYSGYYARAAASAGAARLDSA</sequence>
<dbReference type="Proteomes" id="UP000751190">
    <property type="component" value="Unassembled WGS sequence"/>
</dbReference>
<gene>
    <name evidence="4" type="ORF">KFE25_007187</name>
</gene>
<reference evidence="4" key="1">
    <citation type="submission" date="2021-05" db="EMBL/GenBank/DDBJ databases">
        <title>The genome of the haptophyte Pavlova lutheri (Diacronema luteri, Pavlovales) - a model for lipid biosynthesis in eukaryotic algae.</title>
        <authorList>
            <person name="Hulatt C.J."/>
            <person name="Posewitz M.C."/>
        </authorList>
    </citation>
    <scope>NUCLEOTIDE SEQUENCE</scope>
    <source>
        <strain evidence="4">NIVA-4/92</strain>
    </source>
</reference>
<evidence type="ECO:0000313" key="5">
    <source>
        <dbReference type="Proteomes" id="UP000751190"/>
    </source>
</evidence>
<dbReference type="OrthoDB" id="288590at2759"/>
<comment type="similarity">
    <text evidence="1">Belongs to the iron/ascorbate-dependent oxidoreductase family.</text>
</comment>
<keyword evidence="5" id="KW-1185">Reference proteome</keyword>
<dbReference type="Gene3D" id="2.60.120.330">
    <property type="entry name" value="B-lactam Antibiotic, Isopenicillin N Synthase, Chain"/>
    <property type="match status" value="1"/>
</dbReference>
<name>A0A8J5XUE2_DIALT</name>
<dbReference type="InterPro" id="IPR005123">
    <property type="entry name" value="Oxoglu/Fe-dep_dioxygenase_dom"/>
</dbReference>
<evidence type="ECO:0000313" key="4">
    <source>
        <dbReference type="EMBL" id="KAG8468135.1"/>
    </source>
</evidence>
<evidence type="ECO:0000256" key="1">
    <source>
        <dbReference type="RuleBase" id="RU003682"/>
    </source>
</evidence>
<keyword evidence="1" id="KW-0408">Iron</keyword>
<dbReference type="SUPFAM" id="SSF51197">
    <property type="entry name" value="Clavaminate synthase-like"/>
    <property type="match status" value="1"/>
</dbReference>
<dbReference type="Pfam" id="PF03171">
    <property type="entry name" value="2OG-FeII_Oxy"/>
    <property type="match status" value="1"/>
</dbReference>
<evidence type="ECO:0000259" key="3">
    <source>
        <dbReference type="PROSITE" id="PS51471"/>
    </source>
</evidence>
<evidence type="ECO:0000256" key="2">
    <source>
        <dbReference type="SAM" id="MobiDB-lite"/>
    </source>
</evidence>
<dbReference type="EMBL" id="JAGTXO010000005">
    <property type="protein sequence ID" value="KAG8468135.1"/>
    <property type="molecule type" value="Genomic_DNA"/>
</dbReference>
<feature type="region of interest" description="Disordered" evidence="2">
    <location>
        <begin position="290"/>
        <end position="311"/>
    </location>
</feature>
<protein>
    <recommendedName>
        <fullName evidence="3">Fe2OG dioxygenase domain-containing protein</fullName>
    </recommendedName>
</protein>
<comment type="caution">
    <text evidence="4">The sequence shown here is derived from an EMBL/GenBank/DDBJ whole genome shotgun (WGS) entry which is preliminary data.</text>
</comment>
<dbReference type="PROSITE" id="PS51471">
    <property type="entry name" value="FE2OG_OXY"/>
    <property type="match status" value="1"/>
</dbReference>
<dbReference type="GO" id="GO:0046872">
    <property type="term" value="F:metal ion binding"/>
    <property type="evidence" value="ECO:0007669"/>
    <property type="project" value="UniProtKB-KW"/>
</dbReference>
<dbReference type="AlphaFoldDB" id="A0A8J5XUE2"/>
<dbReference type="InterPro" id="IPR050231">
    <property type="entry name" value="Iron_ascorbate_oxido_reductase"/>
</dbReference>
<dbReference type="InterPro" id="IPR044861">
    <property type="entry name" value="IPNS-like_FE2OG_OXY"/>
</dbReference>
<dbReference type="GO" id="GO:0016491">
    <property type="term" value="F:oxidoreductase activity"/>
    <property type="evidence" value="ECO:0007669"/>
    <property type="project" value="UniProtKB-KW"/>
</dbReference>
<proteinExistence type="inferred from homology"/>